<dbReference type="InterPro" id="IPR027417">
    <property type="entry name" value="P-loop_NTPase"/>
</dbReference>
<keyword evidence="2" id="KW-1185">Reference proteome</keyword>
<keyword evidence="1" id="KW-0547">Nucleotide-binding</keyword>
<dbReference type="Gene3D" id="3.40.50.300">
    <property type="entry name" value="P-loop containing nucleotide triphosphate hydrolases"/>
    <property type="match status" value="1"/>
</dbReference>
<dbReference type="RefSeq" id="WP_200685829.1">
    <property type="nucleotide sequence ID" value="NZ_JAEPRQ010000003.1"/>
</dbReference>
<reference evidence="1" key="1">
    <citation type="submission" date="2021-01" db="EMBL/GenBank/DDBJ databases">
        <title>Paracoccus amoyensis sp. nov., isolated from the surface seawater along the coast of Xiamen Island, China.</title>
        <authorList>
            <person name="Lyu L."/>
        </authorList>
    </citation>
    <scope>NUCLEOTIDE SEQUENCE</scope>
    <source>
        <strain evidence="1">MJ17</strain>
    </source>
</reference>
<evidence type="ECO:0000313" key="1">
    <source>
        <dbReference type="EMBL" id="MBK4216161.1"/>
    </source>
</evidence>
<gene>
    <name evidence="1" type="ORF">JJJ17_09515</name>
</gene>
<dbReference type="EMBL" id="JAEPRQ010000003">
    <property type="protein sequence ID" value="MBK4216161.1"/>
    <property type="molecule type" value="Genomic_DNA"/>
</dbReference>
<protein>
    <submittedName>
        <fullName evidence="1">ATP-binding protein</fullName>
    </submittedName>
</protein>
<dbReference type="Proteomes" id="UP000640485">
    <property type="component" value="Unassembled WGS sequence"/>
</dbReference>
<accession>A0A934SFQ3</accession>
<evidence type="ECO:0000313" key="2">
    <source>
        <dbReference type="Proteomes" id="UP000640485"/>
    </source>
</evidence>
<proteinExistence type="predicted"/>
<sequence>MTQDPQKNSRVGGGGAATSAGVIFQQRLGSFIATQILSDDPFDPVFNLGEAKPSWIRFETEAPVDDILVATNLGGFVAIQAKTTASLSRGLNSPFGKSVSQFVRHWLACEDGDGAKYWNRSLSSELDRLVLAVGPESSARIRIDLSNALRLISQPGGGELNQAQTEAFDIFFECVKSAWIASTTKPFNDSFPQKIAQFIVIAVFDTEGTDRQLAIHRLQKAAAKDFSAETVMNSLDSFIADLMMSRGGADSKKLRKELIGYGARLAAPPNYIHDVEKLKKHSLETAKALDRYEVIEATDGNRVTIQRDCQPLIEAATKDGSLLVVGEPGSGKSGVLNALARKLRGDGHDVLELAVDRFSVESLEGLSRELDLEHSVLEVLNAWDGSGTAWLIVDALDATRGGAGESVFRHLIERVLQRNGRWRVVASIRTFDLRMGQQFRSLFRGSPPIEDLKESGFPNVRHVRVPEWSDAEFQQLMEAAPALETALRNASQTLKDLAVVPFNTRLLSELTKDGLVGNDFFHVSSQAQLLQLYWEHRIERHGIRGRTCIARIANAMVSARTLRARVDDAAGSDPEIVDVLAREGVIISVDNGRWIQFRHHLLFDFSAAKVLIDPSDLIDGTLHFPKAQTQGLMLAPALSFVLREIWDNDDSRARFWSAATNTLADNDADPVLRSAVGRIAAEYPELSNDTSILAQRIAAADTKASASLSHICGAVAVRLEDDPNAPVAPWAALLEGVSIDLSQVAGSVRFLAFTLLRLELNEAELTQIGACARALLHHSFALSEPNNLVISAIDLVATTFETDPSTARSLLLKVFEPARFDSHGWEEVPAVCRKIEKIAPIDPEFATTIYERTYGFSVTEEHQTRLGDSKILSLTSNARQDYDMARYSLTEYAPTFLARFPREATMAIVKATEGFILREHPPSSDLSTFQMDVDGRQIFLQEDYSHIWAYDPETAYGHDADALVVKLLELLRSASQETATDIVELVADQSRIALLWSRIFLAASERKDSLVDLLMPIAMSGPFLLAADTRKDAIDLVAAGYARLKLEDKISFEKGVDRLDFSRYLDPPAAREHFVQRLYTAIGDDLLATEVAKRWIASVDNDVDTGNNRRLFSVTVGTGEAEPYHWIGDLDRHSESDQELMQEISAAKEALGLEASDESENPPSLDTSLDALVALRTVVGGPDRNEGLVSHAEGVIGLGIRNLIKSKTVPGKDDVVNTERFLDLVLTTVRSASPSVEEETEADFERFASWGSPAARVEIASGILDLMLQRPDLYPEVTTAIDELIADPHPAVRLQSGLHLVRLWDLDRSGFWSRLEDRLQKERNLSVLNSLVSSVIGRLIHSDPDRASTLAVCLTRRFSEDPERQAKLDEALASVLTVLWITYEKESAWEVISDWIDNRRSRTDELIDVLQTMRGALVLGFGDSVRPGDDDTRRRAIDLTSHILAKACGGLEAHFAQGVTYEEQLSTARNDAKLVDTACMQIYFAVGASDCKKAENSVFNEVDLRKFFEEITPQLETIGKCGTPHTIYYLSQLLQFLLPIDPPRSFDLLALALKEGGRRTGYQYESMGAELLVKLLGIFLADHKELFDAEDRRSALIDCLEIFMEAGWPAARRLLYRLPELLQ</sequence>
<name>A0A934SFQ3_9RHOB</name>
<keyword evidence="1" id="KW-0067">ATP-binding</keyword>
<dbReference type="SUPFAM" id="SSF48371">
    <property type="entry name" value="ARM repeat"/>
    <property type="match status" value="1"/>
</dbReference>
<organism evidence="1 2">
    <name type="scientific">Paracoccus caeni</name>
    <dbReference type="NCBI Taxonomy" id="657651"/>
    <lineage>
        <taxon>Bacteria</taxon>
        <taxon>Pseudomonadati</taxon>
        <taxon>Pseudomonadota</taxon>
        <taxon>Alphaproteobacteria</taxon>
        <taxon>Rhodobacterales</taxon>
        <taxon>Paracoccaceae</taxon>
        <taxon>Paracoccus</taxon>
    </lineage>
</organism>
<comment type="caution">
    <text evidence="1">The sequence shown here is derived from an EMBL/GenBank/DDBJ whole genome shotgun (WGS) entry which is preliminary data.</text>
</comment>
<dbReference type="InterPro" id="IPR016024">
    <property type="entry name" value="ARM-type_fold"/>
</dbReference>
<dbReference type="SUPFAM" id="SSF52540">
    <property type="entry name" value="P-loop containing nucleoside triphosphate hydrolases"/>
    <property type="match status" value="1"/>
</dbReference>
<dbReference type="GO" id="GO:0005524">
    <property type="term" value="F:ATP binding"/>
    <property type="evidence" value="ECO:0007669"/>
    <property type="project" value="UniProtKB-KW"/>
</dbReference>